<accession>A0A974VZ64</accession>
<proteinExistence type="predicted"/>
<keyword evidence="2" id="KW-1185">Reference proteome</keyword>
<reference evidence="1 2" key="1">
    <citation type="journal article" date="2021" name="Microbiol. Resour. Announc.">
        <title>Complete Genome Sequences of Two Rhodococcus sp. Strains with Large and Linear Chromosomes, Isolated from Apple Rhizosphere.</title>
        <authorList>
            <person name="Benning S."/>
            <person name="Brugnone N."/>
            <person name="Siani R."/>
            <person name="Kublik S."/>
            <person name="Schloter M."/>
            <person name="Rad V."/>
        </authorList>
    </citation>
    <scope>NUCLEOTIDE SEQUENCE [LARGE SCALE GENOMIC DNA]</scope>
    <source>
        <strain evidence="1 2">R79</strain>
    </source>
</reference>
<dbReference type="Proteomes" id="UP000662986">
    <property type="component" value="Plasmid unnamed4"/>
</dbReference>
<gene>
    <name evidence="1" type="ORF">JWS13_03625</name>
</gene>
<organism evidence="1 2">
    <name type="scientific">Rhodococcus pseudokoreensis</name>
    <dbReference type="NCBI Taxonomy" id="2811421"/>
    <lineage>
        <taxon>Bacteria</taxon>
        <taxon>Bacillati</taxon>
        <taxon>Actinomycetota</taxon>
        <taxon>Actinomycetes</taxon>
        <taxon>Mycobacteriales</taxon>
        <taxon>Nocardiaceae</taxon>
        <taxon>Rhodococcus</taxon>
    </lineage>
</organism>
<evidence type="ECO:0000313" key="2">
    <source>
        <dbReference type="Proteomes" id="UP000662986"/>
    </source>
</evidence>
<protein>
    <submittedName>
        <fullName evidence="1">Uncharacterized protein</fullName>
    </submittedName>
</protein>
<name>A0A974VZ64_9NOCA</name>
<sequence>MDPHVAGTQSRSVFVGTATHPLLVSYPTSINPTAPCARLSFKTVSSLPVQAEDFCEDLLKKLYSMGGGATTRKYERLGTGRHVVRREDWHLNSDN</sequence>
<geneLocation type="plasmid" evidence="1 2">
    <name>unnamed4</name>
</geneLocation>
<dbReference type="EMBL" id="CP070615">
    <property type="protein sequence ID" value="QSE87742.1"/>
    <property type="molecule type" value="Genomic_DNA"/>
</dbReference>
<reference evidence="1 2" key="2">
    <citation type="journal article" date="2022" name="Arch. Microbiol.">
        <title>Rhodococcus pseudokoreensis sp. nov. isolated from the rhizosphere of young M26 apple rootstocks.</title>
        <authorList>
            <person name="Kampfer P."/>
            <person name="Glaeser S.P."/>
            <person name="Blom J."/>
            <person name="Wolf J."/>
            <person name="Benning S."/>
            <person name="Schloter M."/>
            <person name="Neumann-Schaal M."/>
        </authorList>
    </citation>
    <scope>NUCLEOTIDE SEQUENCE [LARGE SCALE GENOMIC DNA]</scope>
    <source>
        <strain evidence="1 2">R79</strain>
    </source>
</reference>
<evidence type="ECO:0000313" key="1">
    <source>
        <dbReference type="EMBL" id="QSE87742.1"/>
    </source>
</evidence>
<keyword evidence="1" id="KW-0614">Plasmid</keyword>